<feature type="compositionally biased region" description="Low complexity" evidence="2">
    <location>
        <begin position="164"/>
        <end position="173"/>
    </location>
</feature>
<reference evidence="4" key="1">
    <citation type="submission" date="2014-05" db="EMBL/GenBank/DDBJ databases">
        <authorList>
            <person name="Chronopoulou M."/>
        </authorList>
    </citation>
    <scope>NUCLEOTIDE SEQUENCE</scope>
    <source>
        <tissue evidence="4">Whole organism</tissue>
    </source>
</reference>
<dbReference type="GO" id="GO:0008010">
    <property type="term" value="F:structural constituent of chitin-based larval cuticle"/>
    <property type="evidence" value="ECO:0007669"/>
    <property type="project" value="TreeGrafter"/>
</dbReference>
<dbReference type="PANTHER" id="PTHR10380">
    <property type="entry name" value="CUTICLE PROTEIN"/>
    <property type="match status" value="1"/>
</dbReference>
<dbReference type="AlphaFoldDB" id="A0A0K2V3L8"/>
<evidence type="ECO:0000256" key="1">
    <source>
        <dbReference type="PROSITE-ProRule" id="PRU00497"/>
    </source>
</evidence>
<dbReference type="OrthoDB" id="6379451at2759"/>
<evidence type="ECO:0000313" key="4">
    <source>
        <dbReference type="EMBL" id="CDW45094.1"/>
    </source>
</evidence>
<protein>
    <submittedName>
        <fullName evidence="4">Uncharacterized protein</fullName>
    </submittedName>
</protein>
<keyword evidence="1" id="KW-0193">Cuticle</keyword>
<organism evidence="4">
    <name type="scientific">Lepeophtheirus salmonis</name>
    <name type="common">Salmon louse</name>
    <name type="synonym">Caligus salmonis</name>
    <dbReference type="NCBI Taxonomy" id="72036"/>
    <lineage>
        <taxon>Eukaryota</taxon>
        <taxon>Metazoa</taxon>
        <taxon>Ecdysozoa</taxon>
        <taxon>Arthropoda</taxon>
        <taxon>Crustacea</taxon>
        <taxon>Multicrustacea</taxon>
        <taxon>Hexanauplia</taxon>
        <taxon>Copepoda</taxon>
        <taxon>Siphonostomatoida</taxon>
        <taxon>Caligidae</taxon>
        <taxon>Lepeophtheirus</taxon>
    </lineage>
</organism>
<accession>A0A0K2V3L8</accession>
<feature type="compositionally biased region" description="Pro residues" evidence="2">
    <location>
        <begin position="124"/>
        <end position="147"/>
    </location>
</feature>
<sequence length="308" mass="33247">MYKLVILSCVLASVAANFVDPRQAKIIKEQRFNAGDGRAGSAYATENGQVFREETDKSGNRIGQYSYVGDDGKTYTVKYSAGIDGFRILEGAHIRATGADAAPYNPDFANPEPTNPQKSEPTFSQPPPAPRRQPPPQSFVPRQPPPQSFVQQQPIPQRPPPSFVPQQQSQGPPAFVPRQQAQPARPSNPFINPHDSTHRNFQFNQNAGTFSGQNPSTFSAQQPSSVPNCANCAGVNPFRNPFDPSHTGQGPVNAPRPSAGGQLSGHLAGLGAGANSFQETTPSPSFNFPPGELKLNRFDTGFNFNFQS</sequence>
<dbReference type="GO" id="GO:0062129">
    <property type="term" value="C:chitin-based extracellular matrix"/>
    <property type="evidence" value="ECO:0007669"/>
    <property type="project" value="TreeGrafter"/>
</dbReference>
<name>A0A0K2V3L8_LEPSM</name>
<keyword evidence="3" id="KW-0732">Signal</keyword>
<feature type="region of interest" description="Disordered" evidence="2">
    <location>
        <begin position="240"/>
        <end position="260"/>
    </location>
</feature>
<feature type="region of interest" description="Disordered" evidence="2">
    <location>
        <begin position="100"/>
        <end position="226"/>
    </location>
</feature>
<feature type="chain" id="PRO_5005489384" evidence="3">
    <location>
        <begin position="17"/>
        <end position="308"/>
    </location>
</feature>
<evidence type="ECO:0000256" key="3">
    <source>
        <dbReference type="SAM" id="SignalP"/>
    </source>
</evidence>
<feature type="compositionally biased region" description="Polar residues" evidence="2">
    <location>
        <begin position="199"/>
        <end position="226"/>
    </location>
</feature>
<evidence type="ECO:0000256" key="2">
    <source>
        <dbReference type="SAM" id="MobiDB-lite"/>
    </source>
</evidence>
<gene>
    <name evidence="4" type="primary">CPR125</name>
</gene>
<proteinExistence type="predicted"/>
<feature type="signal peptide" evidence="3">
    <location>
        <begin position="1"/>
        <end position="16"/>
    </location>
</feature>
<dbReference type="PROSITE" id="PS51155">
    <property type="entry name" value="CHIT_BIND_RR_2"/>
    <property type="match status" value="1"/>
</dbReference>
<dbReference type="EMBL" id="HACA01027733">
    <property type="protein sequence ID" value="CDW45094.1"/>
    <property type="molecule type" value="Transcribed_RNA"/>
</dbReference>
<dbReference type="Pfam" id="PF00379">
    <property type="entry name" value="Chitin_bind_4"/>
    <property type="match status" value="1"/>
</dbReference>
<dbReference type="PANTHER" id="PTHR10380:SF160">
    <property type="entry name" value="CUTICULAR PROTEIN 100A"/>
    <property type="match status" value="1"/>
</dbReference>
<dbReference type="InterPro" id="IPR000618">
    <property type="entry name" value="Insect_cuticle"/>
</dbReference>
<dbReference type="InterPro" id="IPR050468">
    <property type="entry name" value="Cuticle_Struct_Prot"/>
</dbReference>